<dbReference type="AlphaFoldDB" id="A0A0A1ZNN0"/>
<dbReference type="EMBL" id="JNAJ01000018">
    <property type="protein sequence ID" value="KGF90096.1"/>
    <property type="molecule type" value="Genomic_DNA"/>
</dbReference>
<feature type="transmembrane region" description="Helical" evidence="1">
    <location>
        <begin position="12"/>
        <end position="30"/>
    </location>
</feature>
<evidence type="ECO:0000256" key="1">
    <source>
        <dbReference type="SAM" id="Phobius"/>
    </source>
</evidence>
<protein>
    <submittedName>
        <fullName evidence="2">Uncharacterized protein</fullName>
    </submittedName>
</protein>
<comment type="caution">
    <text evidence="2">The sequence shown here is derived from an EMBL/GenBank/DDBJ whole genome shotgun (WGS) entry which is preliminary data.</text>
</comment>
<reference evidence="3" key="1">
    <citation type="journal article" date="2014" name="Sci. Data">
        <title>Genomes of diverse isolates of the marine cyanobacterium Prochlorococcus.</title>
        <authorList>
            <person name="Biller S."/>
            <person name="Berube P."/>
            <person name="Thompson J."/>
            <person name="Kelly L."/>
            <person name="Roggensack S."/>
            <person name="Awad L."/>
            <person name="Roache-Johnson K."/>
            <person name="Ding H."/>
            <person name="Giovannoni S.J."/>
            <person name="Moore L.R."/>
            <person name="Chisholm S.W."/>
        </authorList>
    </citation>
    <scope>NUCLEOTIDE SEQUENCE [LARGE SCALE GENOMIC DNA]</scope>
</reference>
<proteinExistence type="predicted"/>
<organism evidence="2 3">
    <name type="scientific">Prochlorococcus marinus str. MIT 9116</name>
    <dbReference type="NCBI Taxonomy" id="167544"/>
    <lineage>
        <taxon>Bacteria</taxon>
        <taxon>Bacillati</taxon>
        <taxon>Cyanobacteriota</taxon>
        <taxon>Cyanophyceae</taxon>
        <taxon>Synechococcales</taxon>
        <taxon>Prochlorococcaceae</taxon>
        <taxon>Prochlorococcus</taxon>
    </lineage>
</organism>
<keyword evidence="1" id="KW-0472">Membrane</keyword>
<name>A0A0A1ZNN0_PROMR</name>
<accession>A0A0A1ZNN0</accession>
<sequence>MVIKELINFQRLFKCKLIFFFFKFYYLNLLTTQQKYIFSLGSI</sequence>
<dbReference type="Proteomes" id="UP000030491">
    <property type="component" value="Unassembled WGS sequence"/>
</dbReference>
<evidence type="ECO:0000313" key="2">
    <source>
        <dbReference type="EMBL" id="KGF90096.1"/>
    </source>
</evidence>
<evidence type="ECO:0000313" key="3">
    <source>
        <dbReference type="Proteomes" id="UP000030491"/>
    </source>
</evidence>
<keyword evidence="1" id="KW-1133">Transmembrane helix</keyword>
<gene>
    <name evidence="2" type="ORF">EU93_1960</name>
</gene>
<keyword evidence="1" id="KW-0812">Transmembrane</keyword>